<dbReference type="EMBL" id="QWGA01000003">
    <property type="protein sequence ID" value="RIJ30844.1"/>
    <property type="molecule type" value="Genomic_DNA"/>
</dbReference>
<dbReference type="Proteomes" id="UP000265845">
    <property type="component" value="Unassembled WGS sequence"/>
</dbReference>
<reference evidence="2 3" key="1">
    <citation type="submission" date="2018-08" db="EMBL/GenBank/DDBJ databases">
        <title>Henriciella mobilis sp. nov., isolated from seawater.</title>
        <authorList>
            <person name="Cheng H."/>
            <person name="Wu Y.-H."/>
            <person name="Xu X.-W."/>
            <person name="Guo L.-L."/>
        </authorList>
    </citation>
    <scope>NUCLEOTIDE SEQUENCE [LARGE SCALE GENOMIC DNA]</scope>
    <source>
        <strain evidence="2 3">CCUG67844</strain>
    </source>
</reference>
<dbReference type="GO" id="GO:0016787">
    <property type="term" value="F:hydrolase activity"/>
    <property type="evidence" value="ECO:0007669"/>
    <property type="project" value="UniProtKB-KW"/>
</dbReference>
<keyword evidence="1" id="KW-1133">Transmembrane helix</keyword>
<evidence type="ECO:0000256" key="1">
    <source>
        <dbReference type="SAM" id="Phobius"/>
    </source>
</evidence>
<comment type="caution">
    <text evidence="2">The sequence shown here is derived from an EMBL/GenBank/DDBJ whole genome shotgun (WGS) entry which is preliminary data.</text>
</comment>
<accession>A0A399RKN8</accession>
<evidence type="ECO:0000313" key="2">
    <source>
        <dbReference type="EMBL" id="RIJ30844.1"/>
    </source>
</evidence>
<keyword evidence="1" id="KW-0472">Membrane</keyword>
<keyword evidence="2" id="KW-0378">Hydrolase</keyword>
<sequence>MGNPYLKENRLSDVIAGITALGTYKFYKLDFSKWSDRISGSEKNATHWKSVFIEHPEFFRLSAEGDKASLVWRRQFPKTYDVDQQRDIPIPEGNKHHEDIDRLSRRPLEPAELTALINIATNLHDGALEQAKAEKWWVPIVPGLLALGGAIIGAFLANI</sequence>
<evidence type="ECO:0000313" key="3">
    <source>
        <dbReference type="Proteomes" id="UP000265845"/>
    </source>
</evidence>
<keyword evidence="3" id="KW-1185">Reference proteome</keyword>
<protein>
    <submittedName>
        <fullName evidence="2">N-carbamoyl-L-amino acid amidohydrolase</fullName>
    </submittedName>
</protein>
<feature type="transmembrane region" description="Helical" evidence="1">
    <location>
        <begin position="136"/>
        <end position="157"/>
    </location>
</feature>
<keyword evidence="1" id="KW-0812">Transmembrane</keyword>
<dbReference type="RefSeq" id="WP_119452345.1">
    <property type="nucleotide sequence ID" value="NZ_QWGA01000003.1"/>
</dbReference>
<organism evidence="2 3">
    <name type="scientific">Henriciella algicola</name>
    <dbReference type="NCBI Taxonomy" id="1608422"/>
    <lineage>
        <taxon>Bacteria</taxon>
        <taxon>Pseudomonadati</taxon>
        <taxon>Pseudomonadota</taxon>
        <taxon>Alphaproteobacteria</taxon>
        <taxon>Hyphomonadales</taxon>
        <taxon>Hyphomonadaceae</taxon>
        <taxon>Henriciella</taxon>
    </lineage>
</organism>
<name>A0A399RKN8_9PROT</name>
<gene>
    <name evidence="2" type="ORF">D1222_00800</name>
</gene>
<dbReference type="AlphaFoldDB" id="A0A399RKN8"/>
<dbReference type="OrthoDB" id="7850496at2"/>
<proteinExistence type="predicted"/>